<evidence type="ECO:0000313" key="2">
    <source>
        <dbReference type="EMBL" id="VDP72438.1"/>
    </source>
</evidence>
<organism evidence="4">
    <name type="scientific">Schistosoma curassoni</name>
    <dbReference type="NCBI Taxonomy" id="6186"/>
    <lineage>
        <taxon>Eukaryota</taxon>
        <taxon>Metazoa</taxon>
        <taxon>Spiralia</taxon>
        <taxon>Lophotrochozoa</taxon>
        <taxon>Platyhelminthes</taxon>
        <taxon>Trematoda</taxon>
        <taxon>Digenea</taxon>
        <taxon>Strigeidida</taxon>
        <taxon>Schistosomatoidea</taxon>
        <taxon>Schistosomatidae</taxon>
        <taxon>Schistosoma</taxon>
    </lineage>
</organism>
<keyword evidence="1" id="KW-0732">Signal</keyword>
<evidence type="ECO:0000256" key="1">
    <source>
        <dbReference type="SAM" id="SignalP"/>
    </source>
</evidence>
<evidence type="ECO:0000313" key="3">
    <source>
        <dbReference type="Proteomes" id="UP000279833"/>
    </source>
</evidence>
<dbReference type="EMBL" id="UZAK01044414">
    <property type="protein sequence ID" value="VDP72438.1"/>
    <property type="molecule type" value="Genomic_DNA"/>
</dbReference>
<accession>A0A183KZK8</accession>
<keyword evidence="3" id="KW-1185">Reference proteome</keyword>
<reference evidence="4" key="1">
    <citation type="submission" date="2016-06" db="UniProtKB">
        <authorList>
            <consortium name="WormBaseParasite"/>
        </authorList>
    </citation>
    <scope>IDENTIFICATION</scope>
</reference>
<gene>
    <name evidence="2" type="ORF">SCUD_LOCUS20505</name>
</gene>
<feature type="signal peptide" evidence="1">
    <location>
        <begin position="1"/>
        <end position="23"/>
    </location>
</feature>
<feature type="chain" id="PRO_5043140966" evidence="1">
    <location>
        <begin position="24"/>
        <end position="135"/>
    </location>
</feature>
<protein>
    <submittedName>
        <fullName evidence="4">Tho2 domain-containing protein</fullName>
    </submittedName>
</protein>
<sequence>MIQNTYLFIIMWIFIEKLHILDRIQCLVYAVCEILDLYINSSDYHLSQLFVSDFVKFCDLPRLPYYIPYYQYAFAKHWTMARTRADSYTYRKLREADELSESGDVYCAKTDDDIDDDNRLLNEQNVKGQIGEKRT</sequence>
<reference evidence="2 3" key="2">
    <citation type="submission" date="2018-11" db="EMBL/GenBank/DDBJ databases">
        <authorList>
            <consortium name="Pathogen Informatics"/>
        </authorList>
    </citation>
    <scope>NUCLEOTIDE SEQUENCE [LARGE SCALE GENOMIC DNA]</scope>
    <source>
        <strain evidence="2">Dakar</strain>
        <strain evidence="3">Dakar, Senegal</strain>
    </source>
</reference>
<proteinExistence type="predicted"/>
<dbReference type="WBParaSite" id="SCUD_0002050801-mRNA-1">
    <property type="protein sequence ID" value="SCUD_0002050801-mRNA-1"/>
    <property type="gene ID" value="SCUD_0002050801"/>
</dbReference>
<dbReference type="STRING" id="6186.A0A183KZK8"/>
<name>A0A183KZK8_9TREM</name>
<dbReference type="Proteomes" id="UP000279833">
    <property type="component" value="Unassembled WGS sequence"/>
</dbReference>
<dbReference type="AlphaFoldDB" id="A0A183KZK8"/>
<evidence type="ECO:0000313" key="4">
    <source>
        <dbReference type="WBParaSite" id="SCUD_0002050801-mRNA-1"/>
    </source>
</evidence>